<evidence type="ECO:0000313" key="1">
    <source>
        <dbReference type="EMBL" id="NBI54727.1"/>
    </source>
</evidence>
<sequence length="140" mass="14971">MCISLGLAFALTSCGGGGDSGGSSGGGGSENRVTFDQIVIPEGFNLRTSYPVMLDISLGSNELMFLNVYGSYKHARNGEVVADTSSRIIAGELKDGQFKGRFTATSGLDSVLVEAWFRDGTRLPFRQVIQLPQETITIRN</sequence>
<keyword evidence="2" id="KW-1185">Reference proteome</keyword>
<gene>
    <name evidence="1" type="ORF">EIZ48_19615</name>
</gene>
<reference evidence="1 2" key="1">
    <citation type="journal article" date="2017" name="Int. J. Syst. Evol. Microbiol.">
        <title>Photobacterium alginatilyticum sp. nov., a marine bacterium isolated from bottom seawater.</title>
        <authorList>
            <person name="Wang X."/>
            <person name="Wang Y."/>
            <person name="Yang X."/>
            <person name="Sun H."/>
            <person name="Li B."/>
            <person name="Zhang X.H."/>
        </authorList>
    </citation>
    <scope>NUCLEOTIDE SEQUENCE [LARGE SCALE GENOMIC DNA]</scope>
    <source>
        <strain evidence="1 2">P03D4</strain>
    </source>
</reference>
<comment type="caution">
    <text evidence="1">The sequence shown here is derived from an EMBL/GenBank/DDBJ whole genome shotgun (WGS) entry which is preliminary data.</text>
</comment>
<protein>
    <submittedName>
        <fullName evidence="1">Uncharacterized protein</fullName>
    </submittedName>
</protein>
<evidence type="ECO:0000313" key="2">
    <source>
        <dbReference type="Proteomes" id="UP000738517"/>
    </source>
</evidence>
<proteinExistence type="predicted"/>
<organism evidence="1 2">
    <name type="scientific">Photobacterium alginatilyticum</name>
    <dbReference type="NCBI Taxonomy" id="1775171"/>
    <lineage>
        <taxon>Bacteria</taxon>
        <taxon>Pseudomonadati</taxon>
        <taxon>Pseudomonadota</taxon>
        <taxon>Gammaproteobacteria</taxon>
        <taxon>Vibrionales</taxon>
        <taxon>Vibrionaceae</taxon>
        <taxon>Photobacterium</taxon>
    </lineage>
</organism>
<dbReference type="Proteomes" id="UP000738517">
    <property type="component" value="Unassembled WGS sequence"/>
</dbReference>
<name>A0ABW9YLJ4_9GAMM</name>
<dbReference type="EMBL" id="RSEJ01000023">
    <property type="protein sequence ID" value="NBI54727.1"/>
    <property type="molecule type" value="Genomic_DNA"/>
</dbReference>
<accession>A0ABW9YLJ4</accession>